<dbReference type="PANTHER" id="PTHR11661:SF1">
    <property type="entry name" value="LARGE RIBOSOMAL SUBUNIT PROTEIN UL11M"/>
    <property type="match status" value="1"/>
</dbReference>
<dbReference type="InterPro" id="IPR000911">
    <property type="entry name" value="Ribosomal_uL11"/>
</dbReference>
<dbReference type="InterPro" id="IPR006519">
    <property type="entry name" value="Ribosomal_uL11_bac-typ"/>
</dbReference>
<keyword evidence="4 6" id="KW-0488">Methylation</keyword>
<evidence type="ECO:0000256" key="3">
    <source>
        <dbReference type="ARBA" id="ARBA00023274"/>
    </source>
</evidence>
<dbReference type="HAMAP" id="MF_00736">
    <property type="entry name" value="Ribosomal_uL11"/>
    <property type="match status" value="1"/>
</dbReference>
<evidence type="ECO:0000256" key="1">
    <source>
        <dbReference type="ARBA" id="ARBA00010537"/>
    </source>
</evidence>
<evidence type="ECO:0000313" key="10">
    <source>
        <dbReference type="Proteomes" id="UP000177082"/>
    </source>
</evidence>
<reference evidence="9 10" key="1">
    <citation type="journal article" date="2016" name="Nat. Commun.">
        <title>Thousands of microbial genomes shed light on interconnected biogeochemical processes in an aquifer system.</title>
        <authorList>
            <person name="Anantharaman K."/>
            <person name="Brown C.T."/>
            <person name="Hug L.A."/>
            <person name="Sharon I."/>
            <person name="Castelle C.J."/>
            <person name="Probst A.J."/>
            <person name="Thomas B.C."/>
            <person name="Singh A."/>
            <person name="Wilkins M.J."/>
            <person name="Karaoz U."/>
            <person name="Brodie E.L."/>
            <person name="Williams K.H."/>
            <person name="Hubbard S.S."/>
            <person name="Banfield J.F."/>
        </authorList>
    </citation>
    <scope>NUCLEOTIDE SEQUENCE [LARGE SCALE GENOMIC DNA]</scope>
</reference>
<dbReference type="NCBIfam" id="TIGR01632">
    <property type="entry name" value="L11_bact"/>
    <property type="match status" value="1"/>
</dbReference>
<dbReference type="GO" id="GO:0022625">
    <property type="term" value="C:cytosolic large ribosomal subunit"/>
    <property type="evidence" value="ECO:0007669"/>
    <property type="project" value="TreeGrafter"/>
</dbReference>
<evidence type="ECO:0000259" key="8">
    <source>
        <dbReference type="Pfam" id="PF03946"/>
    </source>
</evidence>
<keyword evidence="3 4" id="KW-0687">Ribonucleoprotein</keyword>
<proteinExistence type="inferred from homology"/>
<dbReference type="PANTHER" id="PTHR11661">
    <property type="entry name" value="60S RIBOSOMAL PROTEIN L12"/>
    <property type="match status" value="1"/>
</dbReference>
<dbReference type="SMART" id="SM00649">
    <property type="entry name" value="RL11"/>
    <property type="match status" value="1"/>
</dbReference>
<dbReference type="SUPFAM" id="SSF54747">
    <property type="entry name" value="Ribosomal L11/L12e N-terminal domain"/>
    <property type="match status" value="1"/>
</dbReference>
<feature type="domain" description="Large ribosomal subunit protein uL11 C-terminal" evidence="7">
    <location>
        <begin position="74"/>
        <end position="140"/>
    </location>
</feature>
<evidence type="ECO:0000256" key="4">
    <source>
        <dbReference type="HAMAP-Rule" id="MF_00736"/>
    </source>
</evidence>
<dbReference type="Proteomes" id="UP000177082">
    <property type="component" value="Unassembled WGS sequence"/>
</dbReference>
<dbReference type="GO" id="GO:0006412">
    <property type="term" value="P:translation"/>
    <property type="evidence" value="ECO:0007669"/>
    <property type="project" value="UniProtKB-UniRule"/>
</dbReference>
<feature type="domain" description="Large ribosomal subunit protein uL11 N-terminal" evidence="8">
    <location>
        <begin position="10"/>
        <end position="67"/>
    </location>
</feature>
<gene>
    <name evidence="4" type="primary">rplK</name>
    <name evidence="9" type="ORF">A2961_00855</name>
</gene>
<keyword evidence="4 6" id="KW-0699">rRNA-binding</keyword>
<evidence type="ECO:0000256" key="6">
    <source>
        <dbReference type="RuleBase" id="RU003979"/>
    </source>
</evidence>
<evidence type="ECO:0000313" key="9">
    <source>
        <dbReference type="EMBL" id="OGM65229.1"/>
    </source>
</evidence>
<dbReference type="InterPro" id="IPR020784">
    <property type="entry name" value="Ribosomal_uL11_N"/>
</dbReference>
<sequence length="141" mass="15353">MAIKKIKTVIKINLPGGEATPAQPLGPALGQHGVAIMDFVKQYNDKTKDMKGNTVPAVITIYEDRSFDFEIKLAPVSDMIKKRLNLEKGSGVPNRDVVGTLTKAQAEEIAKEKMRDLNTDSVKAAMKIVEGTARSMGVKIQ</sequence>
<comment type="subunit">
    <text evidence="4">Part of the ribosomal stalk of the 50S ribosomal subunit. Interacts with L10 and the large rRNA to form the base of the stalk. L10 forms an elongated spine to which L12 dimers bind in a sequential fashion forming a multimeric L10(L12)X complex.</text>
</comment>
<dbReference type="SUPFAM" id="SSF46906">
    <property type="entry name" value="Ribosomal protein L11, C-terminal domain"/>
    <property type="match status" value="1"/>
</dbReference>
<dbReference type="Pfam" id="PF03946">
    <property type="entry name" value="Ribosomal_L11_N"/>
    <property type="match status" value="1"/>
</dbReference>
<comment type="similarity">
    <text evidence="1 4 5">Belongs to the universal ribosomal protein uL11 family.</text>
</comment>
<evidence type="ECO:0000259" key="7">
    <source>
        <dbReference type="Pfam" id="PF00298"/>
    </source>
</evidence>
<keyword evidence="2 4" id="KW-0689">Ribosomal protein</keyword>
<dbReference type="CDD" id="cd00349">
    <property type="entry name" value="Ribosomal_L11"/>
    <property type="match status" value="1"/>
</dbReference>
<organism evidence="9 10">
    <name type="scientific">Candidatus Woesebacteria bacterium RIFCSPLOWO2_01_FULL_39_21</name>
    <dbReference type="NCBI Taxonomy" id="1802519"/>
    <lineage>
        <taxon>Bacteria</taxon>
        <taxon>Candidatus Woeseibacteriota</taxon>
    </lineage>
</organism>
<comment type="caution">
    <text evidence="9">The sequence shown here is derived from an EMBL/GenBank/DDBJ whole genome shotgun (WGS) entry which is preliminary data.</text>
</comment>
<dbReference type="GO" id="GO:0070180">
    <property type="term" value="F:large ribosomal subunit rRNA binding"/>
    <property type="evidence" value="ECO:0007669"/>
    <property type="project" value="UniProtKB-UniRule"/>
</dbReference>
<dbReference type="InterPro" id="IPR036796">
    <property type="entry name" value="Ribosomal_uL11_N_sf"/>
</dbReference>
<dbReference type="AlphaFoldDB" id="A0A1F8BNL5"/>
<comment type="function">
    <text evidence="4 6">Forms part of the ribosomal stalk which helps the ribosome interact with GTP-bound translation factors.</text>
</comment>
<dbReference type="GO" id="GO:0003735">
    <property type="term" value="F:structural constituent of ribosome"/>
    <property type="evidence" value="ECO:0007669"/>
    <property type="project" value="InterPro"/>
</dbReference>
<dbReference type="InterPro" id="IPR020783">
    <property type="entry name" value="Ribosomal_uL11_C"/>
</dbReference>
<name>A0A1F8BNL5_9BACT</name>
<dbReference type="InterPro" id="IPR036769">
    <property type="entry name" value="Ribosomal_uL11_C_sf"/>
</dbReference>
<dbReference type="Gene3D" id="1.10.10.250">
    <property type="entry name" value="Ribosomal protein L11, C-terminal domain"/>
    <property type="match status" value="1"/>
</dbReference>
<dbReference type="STRING" id="1802519.A2961_00855"/>
<dbReference type="Gene3D" id="3.30.1550.10">
    <property type="entry name" value="Ribosomal protein L11/L12, N-terminal domain"/>
    <property type="match status" value="1"/>
</dbReference>
<evidence type="ECO:0000256" key="2">
    <source>
        <dbReference type="ARBA" id="ARBA00022980"/>
    </source>
</evidence>
<accession>A0A1F8BNL5</accession>
<comment type="PTM">
    <text evidence="4 6">One or more lysine residues are methylated.</text>
</comment>
<keyword evidence="4 6" id="KW-0694">RNA-binding</keyword>
<dbReference type="EMBL" id="MGHF01000002">
    <property type="protein sequence ID" value="OGM65229.1"/>
    <property type="molecule type" value="Genomic_DNA"/>
</dbReference>
<dbReference type="Pfam" id="PF00298">
    <property type="entry name" value="Ribosomal_L11"/>
    <property type="match status" value="1"/>
</dbReference>
<protein>
    <recommendedName>
        <fullName evidence="4">Large ribosomal subunit protein uL11</fullName>
    </recommendedName>
</protein>
<evidence type="ECO:0000256" key="5">
    <source>
        <dbReference type="RuleBase" id="RU003978"/>
    </source>
</evidence>